<dbReference type="OrthoDB" id="9810614at2"/>
<protein>
    <submittedName>
        <fullName evidence="6">Putative MFS family arabinose efflux permease</fullName>
    </submittedName>
</protein>
<sequence>MHRTLSPLIALFVSFGLLLTGGGLLTTLVGVRMSEEAFNTGVIGIVTAGYSVGFVLATLVCAGIISQVGHIRSFAAFAAMAAISTLVYPLLIDPWLWGAMRVAYGFSLAGLYMVTESWLNDRTPSDRRGQVLGVYSIVSYVGLGGGQFLLMIGKPGGFELFSLAAMLIAAAVVPVTITRIASPALPVVERVGLRDLFDASPLGVVGSALAGTVGGAFLGLAPVYARSAGFTDSRIAWLMGLSILGGFLLQWPIGHLSDRFNRRDVLMGVSFLMTGTSLGIVYVTGHSELLVIGMAILWGGLAFTLYPISLSLANDFIKPQQMLGASASLLLVHGAGMILGPLIASQLMSFTGPAGLFWTLAGAGLLLGSFAWLRQRIGPPIPVGEPATYRIVPQEAVYAGGLDPYYEEVQLEFDFEAGIADAPEPEAEP</sequence>
<evidence type="ECO:0000256" key="4">
    <source>
        <dbReference type="SAM" id="Phobius"/>
    </source>
</evidence>
<name>A0A4Q8CYS1_9GAMM</name>
<dbReference type="GO" id="GO:0022857">
    <property type="term" value="F:transmembrane transporter activity"/>
    <property type="evidence" value="ECO:0007669"/>
    <property type="project" value="InterPro"/>
</dbReference>
<feature type="transmembrane region" description="Helical" evidence="4">
    <location>
        <begin position="202"/>
        <end position="223"/>
    </location>
</feature>
<dbReference type="Proteomes" id="UP000292298">
    <property type="component" value="Unassembled WGS sequence"/>
</dbReference>
<feature type="transmembrane region" description="Helical" evidence="4">
    <location>
        <begin position="158"/>
        <end position="181"/>
    </location>
</feature>
<dbReference type="AlphaFoldDB" id="A0A4Q8CYS1"/>
<evidence type="ECO:0000313" key="6">
    <source>
        <dbReference type="EMBL" id="RZU98050.1"/>
    </source>
</evidence>
<feature type="transmembrane region" description="Helical" evidence="4">
    <location>
        <begin position="265"/>
        <end position="283"/>
    </location>
</feature>
<dbReference type="CDD" id="cd17477">
    <property type="entry name" value="MFS_YcaD_like"/>
    <property type="match status" value="1"/>
</dbReference>
<dbReference type="PROSITE" id="PS50850">
    <property type="entry name" value="MFS"/>
    <property type="match status" value="1"/>
</dbReference>
<keyword evidence="1 4" id="KW-0812">Transmembrane</keyword>
<dbReference type="EMBL" id="SHLI01000001">
    <property type="protein sequence ID" value="RZU98050.1"/>
    <property type="molecule type" value="Genomic_DNA"/>
</dbReference>
<feature type="transmembrane region" description="Helical" evidence="4">
    <location>
        <begin position="235"/>
        <end position="253"/>
    </location>
</feature>
<feature type="transmembrane region" description="Helical" evidence="4">
    <location>
        <begin position="322"/>
        <end position="343"/>
    </location>
</feature>
<reference evidence="6 7" key="1">
    <citation type="submission" date="2019-02" db="EMBL/GenBank/DDBJ databases">
        <title>Genomic Encyclopedia of Type Strains, Phase IV (KMG-IV): sequencing the most valuable type-strain genomes for metagenomic binning, comparative biology and taxonomic classification.</title>
        <authorList>
            <person name="Goeker M."/>
        </authorList>
    </citation>
    <scope>NUCLEOTIDE SEQUENCE [LARGE SCALE GENOMIC DNA]</scope>
    <source>
        <strain evidence="6 7">DSM 21056</strain>
    </source>
</reference>
<feature type="transmembrane region" description="Helical" evidence="4">
    <location>
        <begin position="37"/>
        <end position="62"/>
    </location>
</feature>
<keyword evidence="2 4" id="KW-1133">Transmembrane helix</keyword>
<keyword evidence="7" id="KW-1185">Reference proteome</keyword>
<dbReference type="InterPro" id="IPR047200">
    <property type="entry name" value="MFS_YcaD-like"/>
</dbReference>
<evidence type="ECO:0000256" key="2">
    <source>
        <dbReference type="ARBA" id="ARBA00022989"/>
    </source>
</evidence>
<feature type="transmembrane region" description="Helical" evidence="4">
    <location>
        <begin position="98"/>
        <end position="119"/>
    </location>
</feature>
<dbReference type="PANTHER" id="PTHR23521:SF3">
    <property type="entry name" value="MFS TRANSPORTER"/>
    <property type="match status" value="1"/>
</dbReference>
<dbReference type="GO" id="GO:0005886">
    <property type="term" value="C:plasma membrane"/>
    <property type="evidence" value="ECO:0007669"/>
    <property type="project" value="TreeGrafter"/>
</dbReference>
<dbReference type="InterPro" id="IPR020846">
    <property type="entry name" value="MFS_dom"/>
</dbReference>
<evidence type="ECO:0000256" key="3">
    <source>
        <dbReference type="ARBA" id="ARBA00023136"/>
    </source>
</evidence>
<dbReference type="InterPro" id="IPR011701">
    <property type="entry name" value="MFS"/>
</dbReference>
<proteinExistence type="predicted"/>
<feature type="transmembrane region" description="Helical" evidence="4">
    <location>
        <begin position="74"/>
        <end position="92"/>
    </location>
</feature>
<dbReference type="PANTHER" id="PTHR23521">
    <property type="entry name" value="TRANSPORTER MFS SUPERFAMILY"/>
    <property type="match status" value="1"/>
</dbReference>
<feature type="transmembrane region" description="Helical" evidence="4">
    <location>
        <begin position="131"/>
        <end position="152"/>
    </location>
</feature>
<dbReference type="InterPro" id="IPR036259">
    <property type="entry name" value="MFS_trans_sf"/>
</dbReference>
<gene>
    <name evidence="6" type="ORF">EV698_0286</name>
</gene>
<dbReference type="Gene3D" id="1.20.1250.20">
    <property type="entry name" value="MFS general substrate transporter like domains"/>
    <property type="match status" value="2"/>
</dbReference>
<keyword evidence="3 4" id="KW-0472">Membrane</keyword>
<feature type="domain" description="Major facilitator superfamily (MFS) profile" evidence="5">
    <location>
        <begin position="187"/>
        <end position="429"/>
    </location>
</feature>
<evidence type="ECO:0000259" key="5">
    <source>
        <dbReference type="PROSITE" id="PS50850"/>
    </source>
</evidence>
<feature type="transmembrane region" description="Helical" evidence="4">
    <location>
        <begin position="289"/>
        <end position="310"/>
    </location>
</feature>
<evidence type="ECO:0000256" key="1">
    <source>
        <dbReference type="ARBA" id="ARBA00022692"/>
    </source>
</evidence>
<accession>A0A4Q8CYS1</accession>
<organism evidence="6 7">
    <name type="scientific">Spiribacter vilamensis</name>
    <dbReference type="NCBI Taxonomy" id="531306"/>
    <lineage>
        <taxon>Bacteria</taxon>
        <taxon>Pseudomonadati</taxon>
        <taxon>Pseudomonadota</taxon>
        <taxon>Gammaproteobacteria</taxon>
        <taxon>Chromatiales</taxon>
        <taxon>Ectothiorhodospiraceae</taxon>
        <taxon>Spiribacter</taxon>
    </lineage>
</organism>
<dbReference type="SUPFAM" id="SSF103473">
    <property type="entry name" value="MFS general substrate transporter"/>
    <property type="match status" value="1"/>
</dbReference>
<dbReference type="Pfam" id="PF07690">
    <property type="entry name" value="MFS_1"/>
    <property type="match status" value="1"/>
</dbReference>
<feature type="transmembrane region" description="Helical" evidence="4">
    <location>
        <begin position="355"/>
        <end position="373"/>
    </location>
</feature>
<evidence type="ECO:0000313" key="7">
    <source>
        <dbReference type="Proteomes" id="UP000292298"/>
    </source>
</evidence>
<comment type="caution">
    <text evidence="6">The sequence shown here is derived from an EMBL/GenBank/DDBJ whole genome shotgun (WGS) entry which is preliminary data.</text>
</comment>